<dbReference type="Proteomes" id="UP001280121">
    <property type="component" value="Unassembled WGS sequence"/>
</dbReference>
<dbReference type="Pfam" id="PF03018">
    <property type="entry name" value="Dirigent"/>
    <property type="match status" value="1"/>
</dbReference>
<comment type="similarity">
    <text evidence="1">Belongs to the plant dirigent protein family.</text>
</comment>
<keyword evidence="3" id="KW-1185">Reference proteome</keyword>
<organism evidence="2 3">
    <name type="scientific">Dipteronia dyeriana</name>
    <dbReference type="NCBI Taxonomy" id="168575"/>
    <lineage>
        <taxon>Eukaryota</taxon>
        <taxon>Viridiplantae</taxon>
        <taxon>Streptophyta</taxon>
        <taxon>Embryophyta</taxon>
        <taxon>Tracheophyta</taxon>
        <taxon>Spermatophyta</taxon>
        <taxon>Magnoliopsida</taxon>
        <taxon>eudicotyledons</taxon>
        <taxon>Gunneridae</taxon>
        <taxon>Pentapetalae</taxon>
        <taxon>rosids</taxon>
        <taxon>malvids</taxon>
        <taxon>Sapindales</taxon>
        <taxon>Sapindaceae</taxon>
        <taxon>Hippocastanoideae</taxon>
        <taxon>Acereae</taxon>
        <taxon>Dipteronia</taxon>
    </lineage>
</organism>
<comment type="caution">
    <text evidence="2">The sequence shown here is derived from an EMBL/GenBank/DDBJ whole genome shotgun (WGS) entry which is preliminary data.</text>
</comment>
<dbReference type="AlphaFoldDB" id="A0AAD9U7W6"/>
<dbReference type="GO" id="GO:0048046">
    <property type="term" value="C:apoplast"/>
    <property type="evidence" value="ECO:0007669"/>
    <property type="project" value="UniProtKB-SubCell"/>
</dbReference>
<comment type="subcellular location">
    <subcellularLocation>
        <location evidence="1">Secreted</location>
        <location evidence="1">Extracellular space</location>
        <location evidence="1">Apoplast</location>
    </subcellularLocation>
</comment>
<gene>
    <name evidence="2" type="ORF">Ddye_017024</name>
</gene>
<comment type="function">
    <text evidence="1">Dirigent proteins impart stereoselectivity on the phenoxy radical-coupling reaction, yielding optically active lignans from two molecules of coniferyl alcohol in the biosynthesis of lignans, flavonolignans, and alkaloids and thus plays a central role in plant secondary metabolism.</text>
</comment>
<feature type="chain" id="PRO_5041765562" description="Dirigent protein" evidence="1">
    <location>
        <begin position="30"/>
        <end position="94"/>
    </location>
</feature>
<feature type="signal peptide" evidence="1">
    <location>
        <begin position="1"/>
        <end position="29"/>
    </location>
</feature>
<evidence type="ECO:0000256" key="1">
    <source>
        <dbReference type="RuleBase" id="RU363099"/>
    </source>
</evidence>
<sequence length="94" mass="10233">MTQNAVTKCASATLFLLVLLLLIALLSDAAYQFDQPPSLKETNIVFYMHDWQNGLNATAIPVGGSQKKPWSAVEFGTIFAIDDKLMVASDRSIG</sequence>
<keyword evidence="1" id="KW-0052">Apoplast</keyword>
<keyword evidence="1" id="KW-0964">Secreted</keyword>
<comment type="subunit">
    <text evidence="1">Homodimer.</text>
</comment>
<reference evidence="2" key="1">
    <citation type="journal article" date="2023" name="Plant J.">
        <title>Genome sequences and population genomics provide insights into the demographic history, inbreeding, and mutation load of two 'living fossil' tree species of Dipteronia.</title>
        <authorList>
            <person name="Feng Y."/>
            <person name="Comes H.P."/>
            <person name="Chen J."/>
            <person name="Zhu S."/>
            <person name="Lu R."/>
            <person name="Zhang X."/>
            <person name="Li P."/>
            <person name="Qiu J."/>
            <person name="Olsen K.M."/>
            <person name="Qiu Y."/>
        </authorList>
    </citation>
    <scope>NUCLEOTIDE SEQUENCE</scope>
    <source>
        <strain evidence="2">KIB01</strain>
    </source>
</reference>
<proteinExistence type="inferred from homology"/>
<dbReference type="InterPro" id="IPR004265">
    <property type="entry name" value="Dirigent"/>
</dbReference>
<accession>A0AAD9U7W6</accession>
<dbReference type="EMBL" id="JANJYI010000005">
    <property type="protein sequence ID" value="KAK2649535.1"/>
    <property type="molecule type" value="Genomic_DNA"/>
</dbReference>
<evidence type="ECO:0000313" key="3">
    <source>
        <dbReference type="Proteomes" id="UP001280121"/>
    </source>
</evidence>
<keyword evidence="1" id="KW-0732">Signal</keyword>
<evidence type="ECO:0000313" key="2">
    <source>
        <dbReference type="EMBL" id="KAK2649535.1"/>
    </source>
</evidence>
<name>A0AAD9U7W6_9ROSI</name>
<protein>
    <recommendedName>
        <fullName evidence="1">Dirigent protein</fullName>
    </recommendedName>
</protein>